<feature type="coiled-coil region" evidence="1">
    <location>
        <begin position="46"/>
        <end position="74"/>
    </location>
</feature>
<comment type="caution">
    <text evidence="2">The sequence shown here is derived from an EMBL/GenBank/DDBJ whole genome shotgun (WGS) entry which is preliminary data.</text>
</comment>
<evidence type="ECO:0000256" key="1">
    <source>
        <dbReference type="SAM" id="Coils"/>
    </source>
</evidence>
<reference evidence="2 3" key="1">
    <citation type="journal article" date="2018" name="PLoS Genet.">
        <title>Population sequencing reveals clonal diversity and ancestral inbreeding in the grapevine cultivar Chardonnay.</title>
        <authorList>
            <person name="Roach M.J."/>
            <person name="Johnson D.L."/>
            <person name="Bohlmann J."/>
            <person name="van Vuuren H.J."/>
            <person name="Jones S.J."/>
            <person name="Pretorius I.S."/>
            <person name="Schmidt S.A."/>
            <person name="Borneman A.R."/>
        </authorList>
    </citation>
    <scope>NUCLEOTIDE SEQUENCE [LARGE SCALE GENOMIC DNA]</scope>
    <source>
        <strain evidence="3">cv. Chardonnay</strain>
        <tissue evidence="2">Leaf</tissue>
    </source>
</reference>
<protein>
    <submittedName>
        <fullName evidence="2">Uncharacterized protein</fullName>
    </submittedName>
</protein>
<accession>A0A438J0E7</accession>
<dbReference type="AlphaFoldDB" id="A0A438J0E7"/>
<evidence type="ECO:0000313" key="3">
    <source>
        <dbReference type="Proteomes" id="UP000288805"/>
    </source>
</evidence>
<proteinExistence type="predicted"/>
<sequence length="91" mass="10614">MKLSGTEAFMRRSNSLQRESGFTRIVIIHVAKQRGDLIIALVFHATDVAEQRAREESEKLRQQEREQIAENRRRDLVCVYLIILCNSMVKL</sequence>
<dbReference type="EMBL" id="QGNW01000070">
    <property type="protein sequence ID" value="RVX02420.1"/>
    <property type="molecule type" value="Genomic_DNA"/>
</dbReference>
<dbReference type="Proteomes" id="UP000288805">
    <property type="component" value="Unassembled WGS sequence"/>
</dbReference>
<name>A0A438J0E7_VITVI</name>
<evidence type="ECO:0000313" key="2">
    <source>
        <dbReference type="EMBL" id="RVX02420.1"/>
    </source>
</evidence>
<organism evidence="2 3">
    <name type="scientific">Vitis vinifera</name>
    <name type="common">Grape</name>
    <dbReference type="NCBI Taxonomy" id="29760"/>
    <lineage>
        <taxon>Eukaryota</taxon>
        <taxon>Viridiplantae</taxon>
        <taxon>Streptophyta</taxon>
        <taxon>Embryophyta</taxon>
        <taxon>Tracheophyta</taxon>
        <taxon>Spermatophyta</taxon>
        <taxon>Magnoliopsida</taxon>
        <taxon>eudicotyledons</taxon>
        <taxon>Gunneridae</taxon>
        <taxon>Pentapetalae</taxon>
        <taxon>rosids</taxon>
        <taxon>Vitales</taxon>
        <taxon>Vitaceae</taxon>
        <taxon>Viteae</taxon>
        <taxon>Vitis</taxon>
    </lineage>
</organism>
<gene>
    <name evidence="2" type="ORF">CK203_031087</name>
</gene>
<keyword evidence="1" id="KW-0175">Coiled coil</keyword>